<sequence>MIGRDIHKLAKKLWPINRSITGVGVRETLNIIKQHIPELIINEVPSGTKVFDWEIPKEWEVKEAWIRDPKGKKICNFKENNLHLVGYSTPVKARMSLTELNEHLCSLPEKPDAIPYVHSYYNDWWGFCISQNERDTLEEGIYEVYIDSKKFEGSLTYGELLIAGESEREIFLSTYVCHPSMANNELSGPTVTTFLAKWIQKLKHRKYSYRIIFIPETIGSITYLSYNKDVMQKR</sequence>
<evidence type="ECO:0000259" key="2">
    <source>
        <dbReference type="Pfam" id="PF16254"/>
    </source>
</evidence>
<feature type="domain" description="DUF2172" evidence="1">
    <location>
        <begin position="58"/>
        <end position="149"/>
    </location>
</feature>
<dbReference type="AlphaFoldDB" id="A0A382RD69"/>
<dbReference type="InterPro" id="IPR032610">
    <property type="entry name" value="DUF2172"/>
</dbReference>
<gene>
    <name evidence="3" type="ORF">METZ01_LOCUS348507</name>
</gene>
<dbReference type="Pfam" id="PF16254">
    <property type="entry name" value="DUF4910"/>
    <property type="match status" value="1"/>
</dbReference>
<dbReference type="Pfam" id="PF09940">
    <property type="entry name" value="DUF2172"/>
    <property type="match status" value="1"/>
</dbReference>
<dbReference type="SUPFAM" id="SSF53187">
    <property type="entry name" value="Zn-dependent exopeptidases"/>
    <property type="match status" value="1"/>
</dbReference>
<proteinExistence type="predicted"/>
<feature type="domain" description="DUF4910" evidence="2">
    <location>
        <begin position="7"/>
        <end position="232"/>
    </location>
</feature>
<evidence type="ECO:0000313" key="3">
    <source>
        <dbReference type="EMBL" id="SVC95653.1"/>
    </source>
</evidence>
<feature type="non-terminal residue" evidence="3">
    <location>
        <position position="234"/>
    </location>
</feature>
<organism evidence="3">
    <name type="scientific">marine metagenome</name>
    <dbReference type="NCBI Taxonomy" id="408172"/>
    <lineage>
        <taxon>unclassified sequences</taxon>
        <taxon>metagenomes</taxon>
        <taxon>ecological metagenomes</taxon>
    </lineage>
</organism>
<dbReference type="InterPro" id="IPR032589">
    <property type="entry name" value="DUF4910"/>
</dbReference>
<dbReference type="EMBL" id="UINC01120884">
    <property type="protein sequence ID" value="SVC95653.1"/>
    <property type="molecule type" value="Genomic_DNA"/>
</dbReference>
<reference evidence="3" key="1">
    <citation type="submission" date="2018-05" db="EMBL/GenBank/DDBJ databases">
        <authorList>
            <person name="Lanie J.A."/>
            <person name="Ng W.-L."/>
            <person name="Kazmierczak K.M."/>
            <person name="Andrzejewski T.M."/>
            <person name="Davidsen T.M."/>
            <person name="Wayne K.J."/>
            <person name="Tettelin H."/>
            <person name="Glass J.I."/>
            <person name="Rusch D."/>
            <person name="Podicherti R."/>
            <person name="Tsui H.-C.T."/>
            <person name="Winkler M.E."/>
        </authorList>
    </citation>
    <scope>NUCLEOTIDE SEQUENCE</scope>
</reference>
<evidence type="ECO:0000259" key="1">
    <source>
        <dbReference type="Pfam" id="PF09940"/>
    </source>
</evidence>
<evidence type="ECO:0008006" key="4">
    <source>
        <dbReference type="Google" id="ProtNLM"/>
    </source>
</evidence>
<dbReference type="Gene3D" id="3.50.30.90">
    <property type="match status" value="1"/>
</dbReference>
<accession>A0A382RD69</accession>
<name>A0A382RD69_9ZZZZ</name>
<protein>
    <recommendedName>
        <fullName evidence="4">DUF4910 domain-containing protein</fullName>
    </recommendedName>
</protein>